<evidence type="ECO:0000313" key="2">
    <source>
        <dbReference type="EMBL" id="EFI94374.1"/>
    </source>
</evidence>
<organism evidence="3">
    <name type="scientific">Schizophyllum commune (strain H4-8 / FGSC 9210)</name>
    <name type="common">Split gill fungus</name>
    <dbReference type="NCBI Taxonomy" id="578458"/>
    <lineage>
        <taxon>Eukaryota</taxon>
        <taxon>Fungi</taxon>
        <taxon>Dikarya</taxon>
        <taxon>Basidiomycota</taxon>
        <taxon>Agaricomycotina</taxon>
        <taxon>Agaricomycetes</taxon>
        <taxon>Agaricomycetidae</taxon>
        <taxon>Agaricales</taxon>
        <taxon>Schizophyllaceae</taxon>
        <taxon>Schizophyllum</taxon>
    </lineage>
</organism>
<dbReference type="GeneID" id="9592237"/>
<evidence type="ECO:0000313" key="3">
    <source>
        <dbReference type="Proteomes" id="UP000007431"/>
    </source>
</evidence>
<dbReference type="KEGG" id="scm:SCHCO_02548994"/>
<feature type="non-terminal residue" evidence="2">
    <location>
        <position position="426"/>
    </location>
</feature>
<dbReference type="Proteomes" id="UP000007431">
    <property type="component" value="Unassembled WGS sequence"/>
</dbReference>
<dbReference type="HOGENOM" id="CLU_018544_13_1_1"/>
<dbReference type="AlphaFoldDB" id="D8QBL5"/>
<feature type="domain" description="F-box" evidence="1">
    <location>
        <begin position="76"/>
        <end position="127"/>
    </location>
</feature>
<dbReference type="OrthoDB" id="2954113at2759"/>
<dbReference type="Gene3D" id="1.20.1280.50">
    <property type="match status" value="1"/>
</dbReference>
<evidence type="ECO:0000259" key="1">
    <source>
        <dbReference type="Pfam" id="PF12937"/>
    </source>
</evidence>
<dbReference type="Pfam" id="PF12937">
    <property type="entry name" value="F-box-like"/>
    <property type="match status" value="1"/>
</dbReference>
<dbReference type="RefSeq" id="XP_003029277.1">
    <property type="nucleotide sequence ID" value="XM_003029231.1"/>
</dbReference>
<protein>
    <recommendedName>
        <fullName evidence="1">F-box domain-containing protein</fullName>
    </recommendedName>
</protein>
<name>D8QBL5_SCHCM</name>
<dbReference type="VEuPathDB" id="FungiDB:SCHCODRAFT_02548994"/>
<proteinExistence type="predicted"/>
<accession>D8QBL5</accession>
<dbReference type="EMBL" id="GL377309">
    <property type="protein sequence ID" value="EFI94374.1"/>
    <property type="molecule type" value="Genomic_DNA"/>
</dbReference>
<gene>
    <name evidence="2" type="ORF">SCHCODRAFT_111281</name>
</gene>
<dbReference type="InParanoid" id="D8QBL5"/>
<dbReference type="InterPro" id="IPR001810">
    <property type="entry name" value="F-box_dom"/>
</dbReference>
<reference evidence="2 3" key="1">
    <citation type="journal article" date="2010" name="Nat. Biotechnol.">
        <title>Genome sequence of the model mushroom Schizophyllum commune.</title>
        <authorList>
            <person name="Ohm R.A."/>
            <person name="de Jong J.F."/>
            <person name="Lugones L.G."/>
            <person name="Aerts A."/>
            <person name="Kothe E."/>
            <person name="Stajich J.E."/>
            <person name="de Vries R.P."/>
            <person name="Record E."/>
            <person name="Levasseur A."/>
            <person name="Baker S.E."/>
            <person name="Bartholomew K.A."/>
            <person name="Coutinho P.M."/>
            <person name="Erdmann S."/>
            <person name="Fowler T.J."/>
            <person name="Gathman A.C."/>
            <person name="Lombard V."/>
            <person name="Henrissat B."/>
            <person name="Knabe N."/>
            <person name="Kuees U."/>
            <person name="Lilly W.W."/>
            <person name="Lindquist E."/>
            <person name="Lucas S."/>
            <person name="Magnuson J.K."/>
            <person name="Piumi F."/>
            <person name="Raudaskoski M."/>
            <person name="Salamov A."/>
            <person name="Schmutz J."/>
            <person name="Schwarze F.W.M.R."/>
            <person name="vanKuyk P.A."/>
            <person name="Horton J.S."/>
            <person name="Grigoriev I.V."/>
            <person name="Woesten H.A.B."/>
        </authorList>
    </citation>
    <scope>NUCLEOTIDE SEQUENCE [LARGE SCALE GENOMIC DNA]</scope>
    <source>
        <strain evidence="3">H4-8 / FGSC 9210</strain>
    </source>
</reference>
<keyword evidence="3" id="KW-1185">Reference proteome</keyword>
<sequence length="426" mass="47670">MDCTTVLKRASSIANIQLHRSGFNPGSAERDAIQISTTEIHERMLSIDSEIQKLTRLRGQSSSQLELNQSLVAPVRRLPSEILSKIFVYHARLSPSLAEQTLYTTCTVAHVCCAWRAAARGTLQLWTPISSTAPFPGCSIASGDVFEAQLELSGVLPVQLSHTVHDDLILERFLAVLGPHSSRWQPVTLRGSCNLLRSLPKYYLPQLEEVSITLEGQNTDDVVDFLSGATVLKRLAVAFHWRNNPDPSLFTEFPDFVSLPSHTSPLHSTLFCDWMFLSMSDDPDWNTVSHLSGRQRANMSALSTLEVGQGCFEVFDMIDAPALEEIVVRDVRGHHRADLTFQLLASFSEHMGHPGTLRRLTLRNIECQEWMGNHEDFLHCIWRWRGLKELHVEEPADCTPILAPDAIEWLAGEAVGPLYLPNLVSF</sequence>